<dbReference type="EMBL" id="LGTE01000001">
    <property type="protein sequence ID" value="KNZ70950.1"/>
    <property type="molecule type" value="Genomic_DNA"/>
</dbReference>
<accession>A0A0L6W613</accession>
<dbReference type="AlphaFoldDB" id="A0A0L6W613"/>
<reference evidence="2" key="1">
    <citation type="submission" date="2015-07" db="EMBL/GenBank/DDBJ databases">
        <title>Complete Genome of Thermincola ferriacetica strain Z-0001T.</title>
        <authorList>
            <person name="Lusk B."/>
            <person name="Badalamenti J.P."/>
            <person name="Parameswaran P."/>
            <person name="Bond D.R."/>
            <person name="Torres C.I."/>
        </authorList>
    </citation>
    <scope>NUCLEOTIDE SEQUENCE [LARGE SCALE GENOMIC DNA]</scope>
    <source>
        <strain evidence="2">Z-0001</strain>
    </source>
</reference>
<comment type="caution">
    <text evidence="1">The sequence shown here is derived from an EMBL/GenBank/DDBJ whole genome shotgun (WGS) entry which is preliminary data.</text>
</comment>
<name>A0A0L6W613_9FIRM</name>
<evidence type="ECO:0000313" key="2">
    <source>
        <dbReference type="Proteomes" id="UP000037175"/>
    </source>
</evidence>
<evidence type="ECO:0000313" key="1">
    <source>
        <dbReference type="EMBL" id="KNZ70950.1"/>
    </source>
</evidence>
<proteinExistence type="predicted"/>
<gene>
    <name evidence="1" type="ORF">Tfer_0012</name>
</gene>
<organism evidence="1 2">
    <name type="scientific">Thermincola ferriacetica</name>
    <dbReference type="NCBI Taxonomy" id="281456"/>
    <lineage>
        <taxon>Bacteria</taxon>
        <taxon>Bacillati</taxon>
        <taxon>Bacillota</taxon>
        <taxon>Clostridia</taxon>
        <taxon>Eubacteriales</taxon>
        <taxon>Thermincolaceae</taxon>
        <taxon>Thermincola</taxon>
    </lineage>
</organism>
<dbReference type="RefSeq" id="WP_052216348.1">
    <property type="nucleotide sequence ID" value="NZ_LGTE01000001.1"/>
</dbReference>
<dbReference type="Proteomes" id="UP000037175">
    <property type="component" value="Unassembled WGS sequence"/>
</dbReference>
<protein>
    <submittedName>
        <fullName evidence="1">Uncharacterized protein</fullName>
    </submittedName>
</protein>
<sequence>MACLTRTEVIDRIEKYLARKISAADIGWWAFGIFVEANIEYEPGHERILKDVIQALQHFHDDDPLMRQFYPEEEDLIYYLRCLKGEEMYNPQKIPHWNV</sequence>
<keyword evidence="2" id="KW-1185">Reference proteome</keyword>